<dbReference type="AlphaFoldDB" id="F0SIB8"/>
<evidence type="ECO:0000259" key="3">
    <source>
        <dbReference type="PROSITE" id="PS51186"/>
    </source>
</evidence>
<name>F0SIB8_RUBBR</name>
<dbReference type="Proteomes" id="UP000006860">
    <property type="component" value="Chromosome"/>
</dbReference>
<dbReference type="SUPFAM" id="SSF55729">
    <property type="entry name" value="Acyl-CoA N-acyltransferases (Nat)"/>
    <property type="match status" value="1"/>
</dbReference>
<dbReference type="eggNOG" id="COG1246">
    <property type="taxonomic scope" value="Bacteria"/>
</dbReference>
<evidence type="ECO:0000256" key="2">
    <source>
        <dbReference type="ARBA" id="ARBA00023315"/>
    </source>
</evidence>
<organism evidence="4 5">
    <name type="scientific">Rubinisphaera brasiliensis (strain ATCC 49424 / DSM 5305 / JCM 21570 / IAM 15109 / NBRC 103401 / IFAM 1448)</name>
    <name type="common">Planctomyces brasiliensis</name>
    <dbReference type="NCBI Taxonomy" id="756272"/>
    <lineage>
        <taxon>Bacteria</taxon>
        <taxon>Pseudomonadati</taxon>
        <taxon>Planctomycetota</taxon>
        <taxon>Planctomycetia</taxon>
        <taxon>Planctomycetales</taxon>
        <taxon>Planctomycetaceae</taxon>
        <taxon>Rubinisphaera</taxon>
    </lineage>
</organism>
<reference evidence="5" key="1">
    <citation type="submission" date="2011-02" db="EMBL/GenBank/DDBJ databases">
        <title>The complete genome of Planctomyces brasiliensis DSM 5305.</title>
        <authorList>
            <person name="Lucas S."/>
            <person name="Copeland A."/>
            <person name="Lapidus A."/>
            <person name="Bruce D."/>
            <person name="Goodwin L."/>
            <person name="Pitluck S."/>
            <person name="Kyrpides N."/>
            <person name="Mavromatis K."/>
            <person name="Pagani I."/>
            <person name="Ivanova N."/>
            <person name="Ovchinnikova G."/>
            <person name="Lu M."/>
            <person name="Detter J.C."/>
            <person name="Han C."/>
            <person name="Land M."/>
            <person name="Hauser L."/>
            <person name="Markowitz V."/>
            <person name="Cheng J.-F."/>
            <person name="Hugenholtz P."/>
            <person name="Woyke T."/>
            <person name="Wu D."/>
            <person name="Tindall B."/>
            <person name="Pomrenke H.G."/>
            <person name="Brambilla E."/>
            <person name="Klenk H.-P."/>
            <person name="Eisen J.A."/>
        </authorList>
    </citation>
    <scope>NUCLEOTIDE SEQUENCE [LARGE SCALE GENOMIC DNA]</scope>
    <source>
        <strain evidence="5">ATCC 49424 / DSM 5305 / JCM 21570 / NBRC 103401 / IFAM 1448</strain>
    </source>
</reference>
<sequence>MSDSIHDHVTIRPAVLDDAQGLLDFIEPFVADRRLVPRTTDELEQLVRTGFVAVVDQKIVGFASLDIYNRKLAEVRSLAVAPIYQGLGIGRSLVQKCVELARERRILEVMAITSSEEFFKNCGFDFSLPRERKALFIETFDETAE</sequence>
<dbReference type="InterPro" id="IPR016181">
    <property type="entry name" value="Acyl_CoA_acyltransferase"/>
</dbReference>
<dbReference type="PANTHER" id="PTHR43877">
    <property type="entry name" value="AMINOALKYLPHOSPHONATE N-ACETYLTRANSFERASE-RELATED-RELATED"/>
    <property type="match status" value="1"/>
</dbReference>
<dbReference type="InterPro" id="IPR000182">
    <property type="entry name" value="GNAT_dom"/>
</dbReference>
<dbReference type="OrthoDB" id="9775804at2"/>
<proteinExistence type="predicted"/>
<dbReference type="PANTHER" id="PTHR43877:SF8">
    <property type="entry name" value="N-ACETYLGLUTAMATE SYNTHASE-RELATED"/>
    <property type="match status" value="1"/>
</dbReference>
<dbReference type="EMBL" id="CP002546">
    <property type="protein sequence ID" value="ADY58507.1"/>
    <property type="molecule type" value="Genomic_DNA"/>
</dbReference>
<feature type="domain" description="N-acetyltransferase" evidence="3">
    <location>
        <begin position="9"/>
        <end position="142"/>
    </location>
</feature>
<dbReference type="HOGENOM" id="CLU_1785452_0_0_0"/>
<dbReference type="PROSITE" id="PS51186">
    <property type="entry name" value="GNAT"/>
    <property type="match status" value="1"/>
</dbReference>
<dbReference type="Gene3D" id="3.40.630.30">
    <property type="match status" value="1"/>
</dbReference>
<keyword evidence="5" id="KW-1185">Reference proteome</keyword>
<dbReference type="Pfam" id="PF00583">
    <property type="entry name" value="Acetyltransf_1"/>
    <property type="match status" value="1"/>
</dbReference>
<dbReference type="KEGG" id="pbs:Plabr_0884"/>
<gene>
    <name evidence="4" type="ordered locus">Plabr_0884</name>
</gene>
<dbReference type="RefSeq" id="WP_013627247.1">
    <property type="nucleotide sequence ID" value="NC_015174.1"/>
</dbReference>
<evidence type="ECO:0000256" key="1">
    <source>
        <dbReference type="ARBA" id="ARBA00022679"/>
    </source>
</evidence>
<dbReference type="GO" id="GO:0016747">
    <property type="term" value="F:acyltransferase activity, transferring groups other than amino-acyl groups"/>
    <property type="evidence" value="ECO:0007669"/>
    <property type="project" value="InterPro"/>
</dbReference>
<dbReference type="STRING" id="756272.Plabr_0884"/>
<evidence type="ECO:0000313" key="4">
    <source>
        <dbReference type="EMBL" id="ADY58507.1"/>
    </source>
</evidence>
<accession>F0SIB8</accession>
<dbReference type="InterPro" id="IPR050832">
    <property type="entry name" value="Bact_Acetyltransf"/>
</dbReference>
<keyword evidence="2" id="KW-0012">Acyltransferase</keyword>
<protein>
    <submittedName>
        <fullName evidence="4">GCN5-related N-acetyltransferase</fullName>
    </submittedName>
</protein>
<dbReference type="CDD" id="cd04301">
    <property type="entry name" value="NAT_SF"/>
    <property type="match status" value="1"/>
</dbReference>
<evidence type="ECO:0000313" key="5">
    <source>
        <dbReference type="Proteomes" id="UP000006860"/>
    </source>
</evidence>
<keyword evidence="1" id="KW-0808">Transferase</keyword>